<reference evidence="6" key="1">
    <citation type="journal article" date="2020" name="bioRxiv">
        <title>Comparative genomics of Chlamydomonas.</title>
        <authorList>
            <person name="Craig R.J."/>
            <person name="Hasan A.R."/>
            <person name="Ness R.W."/>
            <person name="Keightley P.D."/>
        </authorList>
    </citation>
    <scope>NUCLEOTIDE SEQUENCE</scope>
    <source>
        <strain evidence="6">CCAP 11/173</strain>
    </source>
</reference>
<organism evidence="6 7">
    <name type="scientific">Chlamydomonas schloesseri</name>
    <dbReference type="NCBI Taxonomy" id="2026947"/>
    <lineage>
        <taxon>Eukaryota</taxon>
        <taxon>Viridiplantae</taxon>
        <taxon>Chlorophyta</taxon>
        <taxon>core chlorophytes</taxon>
        <taxon>Chlorophyceae</taxon>
        <taxon>CS clade</taxon>
        <taxon>Chlamydomonadales</taxon>
        <taxon>Chlamydomonadaceae</taxon>
        <taxon>Chlamydomonas</taxon>
    </lineage>
</organism>
<name>A0A835WDF5_9CHLO</name>
<keyword evidence="2 5" id="KW-0119">Carbohydrate metabolism</keyword>
<comment type="catalytic activity">
    <reaction evidence="5">
        <text>Hydrolysis of (1-&gt;4)-alpha-D-glucosidic linkages in polysaccharides so as to remove successive maltose units from the non-reducing ends of the chains.</text>
        <dbReference type="EC" id="3.2.1.2"/>
    </reaction>
</comment>
<dbReference type="AlphaFoldDB" id="A0A835WDF5"/>
<dbReference type="SUPFAM" id="SSF51445">
    <property type="entry name" value="(Trans)glycosidases"/>
    <property type="match status" value="2"/>
</dbReference>
<gene>
    <name evidence="6" type="ORF">HYH02_008832</name>
</gene>
<dbReference type="InterPro" id="IPR017853">
    <property type="entry name" value="GH"/>
</dbReference>
<accession>A0A835WDF5</accession>
<dbReference type="Pfam" id="PF01373">
    <property type="entry name" value="Glyco_hydro_14"/>
    <property type="match status" value="2"/>
</dbReference>
<evidence type="ECO:0000256" key="4">
    <source>
        <dbReference type="PIRSR" id="PIRSR601554-1"/>
    </source>
</evidence>
<comment type="similarity">
    <text evidence="1 5">Belongs to the glycosyl hydrolase 14 family.</text>
</comment>
<comment type="caution">
    <text evidence="6">The sequence shown here is derived from an EMBL/GenBank/DDBJ whole genome shotgun (WGS) entry which is preliminary data.</text>
</comment>
<dbReference type="EMBL" id="JAEHOD010000027">
    <property type="protein sequence ID" value="KAG2445367.1"/>
    <property type="molecule type" value="Genomic_DNA"/>
</dbReference>
<dbReference type="PANTHER" id="PTHR31352:SF1">
    <property type="entry name" value="BETA-AMYLASE 3, CHLOROPLASTIC"/>
    <property type="match status" value="1"/>
</dbReference>
<feature type="active site" description="Proton acceptor" evidence="4">
    <location>
        <position position="498"/>
    </location>
</feature>
<feature type="active site" description="Proton donor" evidence="4">
    <location>
        <position position="243"/>
    </location>
</feature>
<evidence type="ECO:0000256" key="1">
    <source>
        <dbReference type="ARBA" id="ARBA00005652"/>
    </source>
</evidence>
<keyword evidence="5" id="KW-0378">Hydrolase</keyword>
<dbReference type="GO" id="GO:0016161">
    <property type="term" value="F:beta-amylase activity"/>
    <property type="evidence" value="ECO:0007669"/>
    <property type="project" value="UniProtKB-EC"/>
</dbReference>
<evidence type="ECO:0000313" key="7">
    <source>
        <dbReference type="Proteomes" id="UP000613740"/>
    </source>
</evidence>
<keyword evidence="7" id="KW-1185">Reference proteome</keyword>
<dbReference type="PANTHER" id="PTHR31352">
    <property type="entry name" value="BETA-AMYLASE 1, CHLOROPLASTIC"/>
    <property type="match status" value="1"/>
</dbReference>
<evidence type="ECO:0000313" key="6">
    <source>
        <dbReference type="EMBL" id="KAG2445367.1"/>
    </source>
</evidence>
<dbReference type="Proteomes" id="UP000613740">
    <property type="component" value="Unassembled WGS sequence"/>
</dbReference>
<sequence length="654" mass="69701">MRALERRSSGAAASGPTAARCPAHRLCRGRTRLGWRLGGHTASSPQAELTSPTPVVEATARAAAPTWRSTVDEEAVLPLYTCLDGDILTPANKFAYYEALRSGLKALRALGINGISVDVYWGIVEGAAPMEYDWSSYKQLFALIRDEGFMAQVCLCFHGTEAVPLPAWVLEAGRANPDIYFTDRAGVRNTHCISLGVDEVPALDGRSALGCYRDLMMSFRSELEPLLGSTIVDVCVGLGPDGELKYPAHPHDRRWNFPGIGEFQCYDKYMLSGLRACSHQVSQPSWGLGGPHDAGAYTVWPHQTGFFNQYGNWSSPYGKFFLQWYSDMLMQHADSVLGIAKDVLLPPAAGSSGGGGLSFNGSSTGGIGLSSSSSSSSSRPGFYGNGYGSGNGIWRGSAAAASEPPRLRLHAKLPGVHWWYNTSSRAPELTAGYYNTTSRDGYLPIMEVLSRHGISVRLRSAELRSADIAPQQACCDPERQLAQQRTVAAALLVPVGLENAHERFDESALARLEASLFDTSVHEGIELPQVQSLVFNRMCDSMFEPGNWSRFKEFVRRVRNRADTLVVPAWRWRGGPGASMDGMPTPLTVELPMGGEPPQQQQVSTGSGSSVAAAAAAAAAAMAAGNGNGNGAGAESGAVPAVAPAGGAGALQLV</sequence>
<keyword evidence="5" id="KW-0326">Glycosidase</keyword>
<evidence type="ECO:0000256" key="5">
    <source>
        <dbReference type="RuleBase" id="RU000509"/>
    </source>
</evidence>
<dbReference type="Gene3D" id="3.20.20.80">
    <property type="entry name" value="Glycosidases"/>
    <property type="match status" value="2"/>
</dbReference>
<evidence type="ECO:0000256" key="2">
    <source>
        <dbReference type="ARBA" id="ARBA00023277"/>
    </source>
</evidence>
<protein>
    <recommendedName>
        <fullName evidence="5">Beta-amylase</fullName>
        <ecNumber evidence="5">3.2.1.2</ecNumber>
    </recommendedName>
</protein>
<dbReference type="OrthoDB" id="1660156at2759"/>
<dbReference type="InterPro" id="IPR001554">
    <property type="entry name" value="Glyco_hydro_14"/>
</dbReference>
<dbReference type="GO" id="GO:0000272">
    <property type="term" value="P:polysaccharide catabolic process"/>
    <property type="evidence" value="ECO:0007669"/>
    <property type="project" value="UniProtKB-KW"/>
</dbReference>
<proteinExistence type="inferred from homology"/>
<keyword evidence="3 5" id="KW-0624">Polysaccharide degradation</keyword>
<dbReference type="PRINTS" id="PR00750">
    <property type="entry name" value="BETAAMYLASE"/>
</dbReference>
<dbReference type="EC" id="3.2.1.2" evidence="5"/>
<evidence type="ECO:0000256" key="3">
    <source>
        <dbReference type="ARBA" id="ARBA00023326"/>
    </source>
</evidence>